<protein>
    <submittedName>
        <fullName evidence="1">Uncharacterized protein</fullName>
    </submittedName>
</protein>
<accession>A0ABR2VWF6</accession>
<organism evidence="1 2">
    <name type="scientific">Basidiobolus ranarum</name>
    <dbReference type="NCBI Taxonomy" id="34480"/>
    <lineage>
        <taxon>Eukaryota</taxon>
        <taxon>Fungi</taxon>
        <taxon>Fungi incertae sedis</taxon>
        <taxon>Zoopagomycota</taxon>
        <taxon>Entomophthoromycotina</taxon>
        <taxon>Basidiobolomycetes</taxon>
        <taxon>Basidiobolales</taxon>
        <taxon>Basidiobolaceae</taxon>
        <taxon>Basidiobolus</taxon>
    </lineage>
</organism>
<name>A0ABR2VWF6_9FUNG</name>
<dbReference type="EMBL" id="JASJQH010007513">
    <property type="protein sequence ID" value="KAK9708030.1"/>
    <property type="molecule type" value="Genomic_DNA"/>
</dbReference>
<gene>
    <name evidence="1" type="ORF">K7432_009863</name>
</gene>
<comment type="caution">
    <text evidence="1">The sequence shown here is derived from an EMBL/GenBank/DDBJ whole genome shotgun (WGS) entry which is preliminary data.</text>
</comment>
<sequence>MFGSPFRFRSGLSVLEFEYPDWHFLSISLWDTIGNPSCLGGLIDLKHFEGIECVEERPDAFAFIFVDEKIDRSALANYDDTNKMIQNTGADVQ</sequence>
<dbReference type="Proteomes" id="UP001479436">
    <property type="component" value="Unassembled WGS sequence"/>
</dbReference>
<proteinExistence type="predicted"/>
<evidence type="ECO:0000313" key="2">
    <source>
        <dbReference type="Proteomes" id="UP001479436"/>
    </source>
</evidence>
<evidence type="ECO:0000313" key="1">
    <source>
        <dbReference type="EMBL" id="KAK9708030.1"/>
    </source>
</evidence>
<keyword evidence="2" id="KW-1185">Reference proteome</keyword>
<reference evidence="1 2" key="1">
    <citation type="submission" date="2023-04" db="EMBL/GenBank/DDBJ databases">
        <title>Genome of Basidiobolus ranarum AG-B5.</title>
        <authorList>
            <person name="Stajich J.E."/>
            <person name="Carter-House D."/>
            <person name="Gryganskyi A."/>
        </authorList>
    </citation>
    <scope>NUCLEOTIDE SEQUENCE [LARGE SCALE GENOMIC DNA]</scope>
    <source>
        <strain evidence="1 2">AG-B5</strain>
    </source>
</reference>